<evidence type="ECO:0000313" key="3">
    <source>
        <dbReference type="EMBL" id="TCK20870.1"/>
    </source>
</evidence>
<gene>
    <name evidence="3" type="ORF">EV378_4836</name>
</gene>
<dbReference type="Pfam" id="PF00300">
    <property type="entry name" value="His_Phos_1"/>
    <property type="match status" value="1"/>
</dbReference>
<dbReference type="EMBL" id="SMFZ01000002">
    <property type="protein sequence ID" value="TCK20870.1"/>
    <property type="molecule type" value="Genomic_DNA"/>
</dbReference>
<organism evidence="3 4">
    <name type="scientific">Pseudonocardia endophytica</name>
    <dbReference type="NCBI Taxonomy" id="401976"/>
    <lineage>
        <taxon>Bacteria</taxon>
        <taxon>Bacillati</taxon>
        <taxon>Actinomycetota</taxon>
        <taxon>Actinomycetes</taxon>
        <taxon>Pseudonocardiales</taxon>
        <taxon>Pseudonocardiaceae</taxon>
        <taxon>Pseudonocardia</taxon>
    </lineage>
</organism>
<dbReference type="OrthoDB" id="4287477at2"/>
<dbReference type="PROSITE" id="PS00893">
    <property type="entry name" value="NUDIX_BOX"/>
    <property type="match status" value="1"/>
</dbReference>
<dbReference type="Proteomes" id="UP000295560">
    <property type="component" value="Unassembled WGS sequence"/>
</dbReference>
<dbReference type="Gene3D" id="3.90.79.10">
    <property type="entry name" value="Nucleoside Triphosphate Pyrophosphohydrolase"/>
    <property type="match status" value="1"/>
</dbReference>
<dbReference type="InterPro" id="IPR015797">
    <property type="entry name" value="NUDIX_hydrolase-like_dom_sf"/>
</dbReference>
<dbReference type="RefSeq" id="WP_132429695.1">
    <property type="nucleotide sequence ID" value="NZ_SMFZ01000002.1"/>
</dbReference>
<dbReference type="CDD" id="cd03673">
    <property type="entry name" value="NUDIX_Ap6A_hydrolase"/>
    <property type="match status" value="1"/>
</dbReference>
<dbReference type="SUPFAM" id="SSF55811">
    <property type="entry name" value="Nudix"/>
    <property type="match status" value="1"/>
</dbReference>
<dbReference type="GO" id="GO:0006754">
    <property type="term" value="P:ATP biosynthetic process"/>
    <property type="evidence" value="ECO:0007669"/>
    <property type="project" value="TreeGrafter"/>
</dbReference>
<comment type="caution">
    <text evidence="3">The sequence shown here is derived from an EMBL/GenBank/DDBJ whole genome shotgun (WGS) entry which is preliminary data.</text>
</comment>
<dbReference type="AlphaFoldDB" id="A0A4R1HKQ7"/>
<dbReference type="SMART" id="SM00855">
    <property type="entry name" value="PGAM"/>
    <property type="match status" value="1"/>
</dbReference>
<protein>
    <submittedName>
        <fullName evidence="3">8-oxo-dGTP diphosphatase</fullName>
    </submittedName>
</protein>
<name>A0A4R1HKQ7_PSEEN</name>
<evidence type="ECO:0000256" key="1">
    <source>
        <dbReference type="ARBA" id="ARBA00022801"/>
    </source>
</evidence>
<keyword evidence="1" id="KW-0378">Hydrolase</keyword>
<dbReference type="Pfam" id="PF00293">
    <property type="entry name" value="NUDIX"/>
    <property type="match status" value="1"/>
</dbReference>
<dbReference type="PROSITE" id="PS51462">
    <property type="entry name" value="NUDIX"/>
    <property type="match status" value="1"/>
</dbReference>
<dbReference type="Gene3D" id="3.40.50.1240">
    <property type="entry name" value="Phosphoglycerate mutase-like"/>
    <property type="match status" value="1"/>
</dbReference>
<accession>A0A4R1HKQ7</accession>
<feature type="domain" description="Nudix hydrolase" evidence="2">
    <location>
        <begin position="8"/>
        <end position="135"/>
    </location>
</feature>
<dbReference type="InterPro" id="IPR020084">
    <property type="entry name" value="NUDIX_hydrolase_CS"/>
</dbReference>
<dbReference type="InterPro" id="IPR051325">
    <property type="entry name" value="Nudix_hydrolase_domain"/>
</dbReference>
<dbReference type="GO" id="GO:0004081">
    <property type="term" value="F:bis(5'-nucleosyl)-tetraphosphatase (asymmetrical) activity"/>
    <property type="evidence" value="ECO:0007669"/>
    <property type="project" value="TreeGrafter"/>
</dbReference>
<dbReference type="InterPro" id="IPR029033">
    <property type="entry name" value="His_PPase_superfam"/>
</dbReference>
<evidence type="ECO:0000259" key="2">
    <source>
        <dbReference type="PROSITE" id="PS51462"/>
    </source>
</evidence>
<dbReference type="InterPro" id="IPR000086">
    <property type="entry name" value="NUDIX_hydrolase_dom"/>
</dbReference>
<dbReference type="SUPFAM" id="SSF53254">
    <property type="entry name" value="Phosphoglycerate mutase-like"/>
    <property type="match status" value="1"/>
</dbReference>
<dbReference type="InterPro" id="IPR013078">
    <property type="entry name" value="His_Pase_superF_clade-1"/>
</dbReference>
<dbReference type="PANTHER" id="PTHR21340:SF0">
    <property type="entry name" value="BIS(5'-NUCLEOSYL)-TETRAPHOSPHATASE [ASYMMETRICAL]"/>
    <property type="match status" value="1"/>
</dbReference>
<sequence>MNDPETPDEVVAAGTVPWRRAGDGIEFLLVHRPRYDDWSLPKGHQDPDEPLTATAVRETLEEAGVTVRIGGRLGHTSYRTPDGTPKAVHYWAAEVVADHGFTPNSETDERRWVPARDAAALLSYAHDAELVERLDAVGVPESTVLFVRHAKAGNREDWEGDDDLRPLSGTGNTQADRLAEFLPRFGPDRVSTAPPLRCGQTVEPLTAKLGLEVSVEPLMGEHDYWDDPDSGRARFRELASVPGVTVVSSQGGVIPDVVEALLIAEQHGSRGTVAVPDDGVPSHKASTWVLGFAGDGEMLFADYYRRPPG</sequence>
<evidence type="ECO:0000313" key="4">
    <source>
        <dbReference type="Proteomes" id="UP000295560"/>
    </source>
</evidence>
<proteinExistence type="predicted"/>
<dbReference type="PANTHER" id="PTHR21340">
    <property type="entry name" value="DIADENOSINE 5,5-P1,P4-TETRAPHOSPHATE PYROPHOSPHOHYDROLASE MUTT"/>
    <property type="match status" value="1"/>
</dbReference>
<keyword evidence="4" id="KW-1185">Reference proteome</keyword>
<dbReference type="GO" id="GO:0006167">
    <property type="term" value="P:AMP biosynthetic process"/>
    <property type="evidence" value="ECO:0007669"/>
    <property type="project" value="TreeGrafter"/>
</dbReference>
<reference evidence="3 4" key="1">
    <citation type="submission" date="2019-03" db="EMBL/GenBank/DDBJ databases">
        <title>Sequencing the genomes of 1000 actinobacteria strains.</title>
        <authorList>
            <person name="Klenk H.-P."/>
        </authorList>
    </citation>
    <scope>NUCLEOTIDE SEQUENCE [LARGE SCALE GENOMIC DNA]</scope>
    <source>
        <strain evidence="3 4">DSM 44969</strain>
    </source>
</reference>